<organism evidence="1 2">
    <name type="scientific">Vibrio campbellii (strain ATCC BAA-1116)</name>
    <dbReference type="NCBI Taxonomy" id="2902295"/>
    <lineage>
        <taxon>Bacteria</taxon>
        <taxon>Pseudomonadati</taxon>
        <taxon>Pseudomonadota</taxon>
        <taxon>Gammaproteobacteria</taxon>
        <taxon>Vibrionales</taxon>
        <taxon>Vibrionaceae</taxon>
        <taxon>Vibrio</taxon>
    </lineage>
</organism>
<protein>
    <submittedName>
        <fullName evidence="1">Uncharacterized protein</fullName>
    </submittedName>
</protein>
<evidence type="ECO:0000313" key="1">
    <source>
        <dbReference type="EMBL" id="ABU71022.1"/>
    </source>
</evidence>
<gene>
    <name evidence="1" type="ordered locus">VIBHAR_02057</name>
</gene>
<proteinExistence type="predicted"/>
<name>A7N019_VIBC1</name>
<sequence length="66" mass="7341">MVNITVLAKLATTSPKSMFAYSTKANCKCVSAWRKKQVNKNKSTELIFKGAFLRGAFLIPPQHLPD</sequence>
<reference evidence="1 2" key="1">
    <citation type="submission" date="2007-08" db="EMBL/GenBank/DDBJ databases">
        <authorList>
            <consortium name="The Vibrio harveyi Genome Sequencing Project"/>
            <person name="Bassler B."/>
            <person name="Clifton S.W."/>
            <person name="Fulton L."/>
            <person name="Delehaunty K."/>
            <person name="Fronick C."/>
            <person name="Harrison M."/>
            <person name="Markivic C."/>
            <person name="Fulton R."/>
            <person name="Tin-Wollam A.-M."/>
            <person name="Shah N."/>
            <person name="Pepin K."/>
            <person name="Nash W."/>
            <person name="Thiruvilangam P."/>
            <person name="Bhonagiri V."/>
            <person name="Waters C."/>
            <person name="Tu K.C."/>
            <person name="Irgon J."/>
            <person name="Wilson R.K."/>
        </authorList>
    </citation>
    <scope>NUCLEOTIDE SEQUENCE [LARGE SCALE GENOMIC DNA]</scope>
    <source>
        <strain evidence="2">ATCC BAA-1116 / BB120</strain>
    </source>
</reference>
<dbReference type="KEGG" id="vha:VIBHAR_02057"/>
<dbReference type="AlphaFoldDB" id="A7N019"/>
<dbReference type="EMBL" id="CP000789">
    <property type="protein sequence ID" value="ABU71022.1"/>
    <property type="molecule type" value="Genomic_DNA"/>
</dbReference>
<evidence type="ECO:0000313" key="2">
    <source>
        <dbReference type="Proteomes" id="UP000008152"/>
    </source>
</evidence>
<accession>A7N019</accession>
<dbReference type="Proteomes" id="UP000008152">
    <property type="component" value="Chromosome I"/>
</dbReference>